<dbReference type="EMBL" id="JAAVJB010000211">
    <property type="protein sequence ID" value="NJP68424.1"/>
    <property type="molecule type" value="Genomic_DNA"/>
</dbReference>
<evidence type="ECO:0000313" key="2">
    <source>
        <dbReference type="EMBL" id="NJP68424.1"/>
    </source>
</evidence>
<feature type="transmembrane region" description="Helical" evidence="1">
    <location>
        <begin position="12"/>
        <end position="33"/>
    </location>
</feature>
<sequence length="70" mass="7855">MKDAFMTLPWWVRWIAIPVVALVIFGGMIASVLTWVIGLLFKILLFVAVVALLIYLVRRFSGSSKSAGDW</sequence>
<dbReference type="InterPro" id="IPR020246">
    <property type="entry name" value="Uncharacterised_SCO3924"/>
</dbReference>
<dbReference type="Proteomes" id="UP000746503">
    <property type="component" value="Unassembled WGS sequence"/>
</dbReference>
<keyword evidence="1" id="KW-0472">Membrane</keyword>
<dbReference type="RefSeq" id="WP_167934924.1">
    <property type="nucleotide sequence ID" value="NZ_JAAVJB010000211.1"/>
</dbReference>
<proteinExistence type="predicted"/>
<reference evidence="2 3" key="1">
    <citation type="submission" date="2020-03" db="EMBL/GenBank/DDBJ databases">
        <title>Draft genome of Streptomyces sp. ventii, isolated from the Axial Seamount in the Pacific Ocean, and resequencing of the two type strains Streptomyces lonarensis strain NCL 716 and Streptomyces bohaiensis strain 11A07.</title>
        <authorList>
            <person name="Loughran R.M."/>
            <person name="Pfannmuller K.M."/>
            <person name="Wasson B.J."/>
            <person name="Deadmond M.C."/>
            <person name="Paddock B.E."/>
            <person name="Koyack M.J."/>
            <person name="Gallegos D.A."/>
            <person name="Mitchell E.A."/>
            <person name="Ushijima B."/>
            <person name="Saw J.H."/>
            <person name="Mcphail K.L."/>
            <person name="Videau P."/>
        </authorList>
    </citation>
    <scope>NUCLEOTIDE SEQUENCE [LARGE SCALE GENOMIC DNA]</scope>
    <source>
        <strain evidence="3">5675061</strain>
    </source>
</reference>
<comment type="caution">
    <text evidence="2">The sequence shown here is derived from an EMBL/GenBank/DDBJ whole genome shotgun (WGS) entry which is preliminary data.</text>
</comment>
<evidence type="ECO:0000313" key="3">
    <source>
        <dbReference type="Proteomes" id="UP000746503"/>
    </source>
</evidence>
<keyword evidence="1" id="KW-0812">Transmembrane</keyword>
<keyword evidence="3" id="KW-1185">Reference proteome</keyword>
<organism evidence="2 3">
    <name type="scientific">Streptomyces spiramenti</name>
    <dbReference type="NCBI Taxonomy" id="2720606"/>
    <lineage>
        <taxon>Bacteria</taxon>
        <taxon>Bacillati</taxon>
        <taxon>Actinomycetota</taxon>
        <taxon>Actinomycetes</taxon>
        <taxon>Kitasatosporales</taxon>
        <taxon>Streptomycetaceae</taxon>
        <taxon>Streptomyces</taxon>
    </lineage>
</organism>
<dbReference type="Pfam" id="PF17260">
    <property type="entry name" value="DUF5326"/>
    <property type="match status" value="1"/>
</dbReference>
<gene>
    <name evidence="2" type="ORF">HCJ92_19525</name>
</gene>
<accession>A0ABX1AMU6</accession>
<keyword evidence="1" id="KW-1133">Transmembrane helix</keyword>
<protein>
    <submittedName>
        <fullName evidence="2">DUF5326 family protein</fullName>
    </submittedName>
</protein>
<feature type="transmembrane region" description="Helical" evidence="1">
    <location>
        <begin position="39"/>
        <end position="57"/>
    </location>
</feature>
<evidence type="ECO:0000256" key="1">
    <source>
        <dbReference type="SAM" id="Phobius"/>
    </source>
</evidence>
<name>A0ABX1AMU6_9ACTN</name>